<feature type="transmembrane region" description="Helical" evidence="1">
    <location>
        <begin position="30"/>
        <end position="48"/>
    </location>
</feature>
<keyword evidence="1" id="KW-0472">Membrane</keyword>
<dbReference type="EMBL" id="FMBI01000039">
    <property type="protein sequence ID" value="SCC60659.1"/>
    <property type="molecule type" value="Genomic_DNA"/>
</dbReference>
<dbReference type="RefSeq" id="WP_087985210.1">
    <property type="nucleotide sequence ID" value="NZ_FMBI01000039.1"/>
</dbReference>
<feature type="domain" description="CD-NTase-associated protein 15" evidence="2">
    <location>
        <begin position="71"/>
        <end position="192"/>
    </location>
</feature>
<name>A0A1C4FXC5_BACTU</name>
<reference evidence="3 4" key="1">
    <citation type="submission" date="2016-08" db="EMBL/GenBank/DDBJ databases">
        <authorList>
            <person name="Seilhamer J.J."/>
        </authorList>
    </citation>
    <scope>NUCLEOTIDE SEQUENCE [LARGE SCALE GENOMIC DNA]</scope>
    <source>
        <strain evidence="3 4">IEBC_T61001</strain>
    </source>
</reference>
<feature type="transmembrane region" description="Helical" evidence="1">
    <location>
        <begin position="7"/>
        <end position="24"/>
    </location>
</feature>
<proteinExistence type="predicted"/>
<organism evidence="3 4">
    <name type="scientific">Bacillus thuringiensis</name>
    <dbReference type="NCBI Taxonomy" id="1428"/>
    <lineage>
        <taxon>Bacteria</taxon>
        <taxon>Bacillati</taxon>
        <taxon>Bacillota</taxon>
        <taxon>Bacilli</taxon>
        <taxon>Bacillales</taxon>
        <taxon>Bacillaceae</taxon>
        <taxon>Bacillus</taxon>
        <taxon>Bacillus cereus group</taxon>
    </lineage>
</organism>
<dbReference type="Proteomes" id="UP000195991">
    <property type="component" value="Unassembled WGS sequence"/>
</dbReference>
<protein>
    <recommendedName>
        <fullName evidence="2">CD-NTase-associated protein 15 domain-containing protein</fullName>
    </recommendedName>
</protein>
<sequence>MYDQNKYNQGLIVTGALVFFIIWFSKGKSIDLSIFPIALTASGVTLLIDKILVKTVLWKYCPNIFCKLGITKTPYLGGEWTGVLQSDYIDSATNSKVPPKEAKVSIIHKFDCIRVQLNTDQVYSSSYVSDIYEDPSERKYLCYIYTGDVDEDRKNNPKHDGAAKLRINDDTHTLEGYYWTVRNTTGTLKLKRTNKENCPT</sequence>
<evidence type="ECO:0000313" key="3">
    <source>
        <dbReference type="EMBL" id="SCC60659.1"/>
    </source>
</evidence>
<evidence type="ECO:0000259" key="2">
    <source>
        <dbReference type="Pfam" id="PF18153"/>
    </source>
</evidence>
<dbReference type="Pfam" id="PF18153">
    <property type="entry name" value="Cap15_CD_rec"/>
    <property type="match status" value="1"/>
</dbReference>
<keyword evidence="1" id="KW-1133">Transmembrane helix</keyword>
<keyword evidence="1" id="KW-0812">Transmembrane</keyword>
<accession>A0A1C4FXC5</accession>
<gene>
    <name evidence="3" type="ORF">BTT61001_04920</name>
</gene>
<dbReference type="InterPro" id="IPR041208">
    <property type="entry name" value="Cap15"/>
</dbReference>
<evidence type="ECO:0000313" key="4">
    <source>
        <dbReference type="Proteomes" id="UP000195991"/>
    </source>
</evidence>
<evidence type="ECO:0000256" key="1">
    <source>
        <dbReference type="SAM" id="Phobius"/>
    </source>
</evidence>
<dbReference type="AlphaFoldDB" id="A0A1C4FXC5"/>